<dbReference type="EMBL" id="JBHTEK010000003">
    <property type="protein sequence ID" value="MFC7670682.1"/>
    <property type="molecule type" value="Genomic_DNA"/>
</dbReference>
<reference evidence="2" key="1">
    <citation type="journal article" date="2019" name="Int. J. Syst. Evol. Microbiol.">
        <title>The Global Catalogue of Microorganisms (GCM) 10K type strain sequencing project: providing services to taxonomists for standard genome sequencing and annotation.</title>
        <authorList>
            <consortium name="The Broad Institute Genomics Platform"/>
            <consortium name="The Broad Institute Genome Sequencing Center for Infectious Disease"/>
            <person name="Wu L."/>
            <person name="Ma J."/>
        </authorList>
    </citation>
    <scope>NUCLEOTIDE SEQUENCE [LARGE SCALE GENOMIC DNA]</scope>
    <source>
        <strain evidence="2">JCM 19635</strain>
    </source>
</reference>
<evidence type="ECO:0000313" key="2">
    <source>
        <dbReference type="Proteomes" id="UP001596513"/>
    </source>
</evidence>
<proteinExistence type="predicted"/>
<dbReference type="RefSeq" id="WP_380206386.1">
    <property type="nucleotide sequence ID" value="NZ_JBHTEK010000003.1"/>
</dbReference>
<sequence>MMKASEAPTIRDRDWNRFRAQVIAAITDVEALMQQLGKSLDSEGLTCEVAPRLGLDVSTPADFDVLAQLVRAVRPVAHEWLRRTCEEQGGQFSLLLA</sequence>
<keyword evidence="2" id="KW-1185">Reference proteome</keyword>
<accession>A0ABW2UAX7</accession>
<comment type="caution">
    <text evidence="1">The sequence shown here is derived from an EMBL/GenBank/DDBJ whole genome shotgun (WGS) entry which is preliminary data.</text>
</comment>
<gene>
    <name evidence="1" type="ORF">ACFQT0_27335</name>
</gene>
<protein>
    <submittedName>
        <fullName evidence="1">Uncharacterized protein</fullName>
    </submittedName>
</protein>
<organism evidence="1 2">
    <name type="scientific">Hymenobacter humi</name>
    <dbReference type="NCBI Taxonomy" id="1411620"/>
    <lineage>
        <taxon>Bacteria</taxon>
        <taxon>Pseudomonadati</taxon>
        <taxon>Bacteroidota</taxon>
        <taxon>Cytophagia</taxon>
        <taxon>Cytophagales</taxon>
        <taxon>Hymenobacteraceae</taxon>
        <taxon>Hymenobacter</taxon>
    </lineage>
</organism>
<name>A0ABW2UAX7_9BACT</name>
<dbReference type="Proteomes" id="UP001596513">
    <property type="component" value="Unassembled WGS sequence"/>
</dbReference>
<evidence type="ECO:0000313" key="1">
    <source>
        <dbReference type="EMBL" id="MFC7670682.1"/>
    </source>
</evidence>